<reference evidence="1" key="1">
    <citation type="submission" date="2020-04" db="EMBL/GenBank/DDBJ databases">
        <authorList>
            <person name="Broberg M."/>
        </authorList>
    </citation>
    <scope>NUCLEOTIDE SEQUENCE</scope>
</reference>
<proteinExistence type="predicted"/>
<name>A0ACA9UBV3_BIOOC</name>
<evidence type="ECO:0000313" key="2">
    <source>
        <dbReference type="Proteomes" id="UP000836387"/>
    </source>
</evidence>
<sequence length="161" mass="17776">MAPKWPQVNNGPEHINEHATYLKEVCNQLQAVDRGRHNQVPWNIVRTYLDSTLVLIGKVLRQPALREMGTKTVKVVAAYQLKSGDIQIFTSTTAEAIKLKENVGWLGSLGEHAEVVVPTYGVIVHGVPTNSINMKDQKATIEQILADNHTVIPQAKISHVG</sequence>
<protein>
    <submittedName>
        <fullName evidence="1">Uncharacterized protein</fullName>
    </submittedName>
</protein>
<reference evidence="1" key="2">
    <citation type="submission" date="2021-10" db="EMBL/GenBank/DDBJ databases">
        <authorList>
            <person name="Piombo E."/>
        </authorList>
    </citation>
    <scope>NUCLEOTIDE SEQUENCE</scope>
</reference>
<comment type="caution">
    <text evidence="1">The sequence shown here is derived from an EMBL/GenBank/DDBJ whole genome shotgun (WGS) entry which is preliminary data.</text>
</comment>
<keyword evidence="2" id="KW-1185">Reference proteome</keyword>
<evidence type="ECO:0000313" key="1">
    <source>
        <dbReference type="EMBL" id="CAG9950815.1"/>
    </source>
</evidence>
<dbReference type="EMBL" id="CADEHS020000197">
    <property type="protein sequence ID" value="CAG9950815.1"/>
    <property type="molecule type" value="Genomic_DNA"/>
</dbReference>
<gene>
    <name evidence="1" type="ORF">CRV2_00018994</name>
</gene>
<dbReference type="Proteomes" id="UP000836387">
    <property type="component" value="Unassembled WGS sequence"/>
</dbReference>
<organism evidence="1 2">
    <name type="scientific">Clonostachys rosea f. rosea IK726</name>
    <dbReference type="NCBI Taxonomy" id="1349383"/>
    <lineage>
        <taxon>Eukaryota</taxon>
        <taxon>Fungi</taxon>
        <taxon>Dikarya</taxon>
        <taxon>Ascomycota</taxon>
        <taxon>Pezizomycotina</taxon>
        <taxon>Sordariomycetes</taxon>
        <taxon>Hypocreomycetidae</taxon>
        <taxon>Hypocreales</taxon>
        <taxon>Bionectriaceae</taxon>
        <taxon>Clonostachys</taxon>
    </lineage>
</organism>
<accession>A0ACA9UBV3</accession>